<protein>
    <submittedName>
        <fullName evidence="7">Magnesium transporter NIPA-domain-containing protein</fullName>
    </submittedName>
</protein>
<dbReference type="GeneID" id="63784678"/>
<dbReference type="OrthoDB" id="165382at2759"/>
<dbReference type="PANTHER" id="PTHR12570">
    <property type="match status" value="1"/>
</dbReference>
<dbReference type="RefSeq" id="XP_040722624.1">
    <property type="nucleotide sequence ID" value="XM_040868079.1"/>
</dbReference>
<evidence type="ECO:0000256" key="4">
    <source>
        <dbReference type="ARBA" id="ARBA00023136"/>
    </source>
</evidence>
<dbReference type="AlphaFoldDB" id="A0A1Y2EXM3"/>
<dbReference type="PANTHER" id="PTHR12570:SF65">
    <property type="entry name" value="MAGNESIUM TRANSPORTER NIPA9-RELATED"/>
    <property type="match status" value="1"/>
</dbReference>
<name>A0A1Y2EXM3_PROLT</name>
<evidence type="ECO:0000256" key="2">
    <source>
        <dbReference type="ARBA" id="ARBA00022692"/>
    </source>
</evidence>
<dbReference type="GO" id="GO:0016020">
    <property type="term" value="C:membrane"/>
    <property type="evidence" value="ECO:0007669"/>
    <property type="project" value="UniProtKB-SubCell"/>
</dbReference>
<keyword evidence="8" id="KW-1185">Reference proteome</keyword>
<feature type="region of interest" description="Disordered" evidence="5">
    <location>
        <begin position="346"/>
        <end position="370"/>
    </location>
</feature>
<dbReference type="GO" id="GO:0015095">
    <property type="term" value="F:magnesium ion transmembrane transporter activity"/>
    <property type="evidence" value="ECO:0007669"/>
    <property type="project" value="InterPro"/>
</dbReference>
<dbReference type="Proteomes" id="UP000193685">
    <property type="component" value="Unassembled WGS sequence"/>
</dbReference>
<feature type="transmembrane region" description="Helical" evidence="6">
    <location>
        <begin position="281"/>
        <end position="298"/>
    </location>
</feature>
<evidence type="ECO:0000256" key="5">
    <source>
        <dbReference type="SAM" id="MobiDB-lite"/>
    </source>
</evidence>
<evidence type="ECO:0000256" key="3">
    <source>
        <dbReference type="ARBA" id="ARBA00022989"/>
    </source>
</evidence>
<keyword evidence="4 6" id="KW-0472">Membrane</keyword>
<dbReference type="OMA" id="HLQQSFI"/>
<feature type="transmembrane region" description="Helical" evidence="6">
    <location>
        <begin position="116"/>
        <end position="136"/>
    </location>
</feature>
<evidence type="ECO:0000313" key="7">
    <source>
        <dbReference type="EMBL" id="ORY76361.1"/>
    </source>
</evidence>
<feature type="transmembrane region" description="Helical" evidence="6">
    <location>
        <begin position="218"/>
        <end position="238"/>
    </location>
</feature>
<feature type="transmembrane region" description="Helical" evidence="6">
    <location>
        <begin position="186"/>
        <end position="212"/>
    </location>
</feature>
<organism evidence="7 8">
    <name type="scientific">Protomyces lactucae-debilis</name>
    <dbReference type="NCBI Taxonomy" id="2754530"/>
    <lineage>
        <taxon>Eukaryota</taxon>
        <taxon>Fungi</taxon>
        <taxon>Dikarya</taxon>
        <taxon>Ascomycota</taxon>
        <taxon>Taphrinomycotina</taxon>
        <taxon>Taphrinomycetes</taxon>
        <taxon>Taphrinales</taxon>
        <taxon>Protomycetaceae</taxon>
        <taxon>Protomyces</taxon>
    </lineage>
</organism>
<feature type="region of interest" description="Disordered" evidence="5">
    <location>
        <begin position="376"/>
        <end position="395"/>
    </location>
</feature>
<feature type="region of interest" description="Disordered" evidence="5">
    <location>
        <begin position="303"/>
        <end position="328"/>
    </location>
</feature>
<dbReference type="SUPFAM" id="SSF103481">
    <property type="entry name" value="Multidrug resistance efflux transporter EmrE"/>
    <property type="match status" value="1"/>
</dbReference>
<feature type="transmembrane region" description="Helical" evidence="6">
    <location>
        <begin position="89"/>
        <end position="109"/>
    </location>
</feature>
<feature type="transmembrane region" description="Helical" evidence="6">
    <location>
        <begin position="63"/>
        <end position="83"/>
    </location>
</feature>
<gene>
    <name evidence="7" type="ORF">BCR37DRAFT_351582</name>
</gene>
<evidence type="ECO:0000256" key="1">
    <source>
        <dbReference type="ARBA" id="ARBA00004141"/>
    </source>
</evidence>
<reference evidence="7 8" key="1">
    <citation type="submission" date="2016-07" db="EMBL/GenBank/DDBJ databases">
        <title>Pervasive Adenine N6-methylation of Active Genes in Fungi.</title>
        <authorList>
            <consortium name="DOE Joint Genome Institute"/>
            <person name="Mondo S.J."/>
            <person name="Dannebaum R.O."/>
            <person name="Kuo R.C."/>
            <person name="Labutti K."/>
            <person name="Haridas S."/>
            <person name="Kuo A."/>
            <person name="Salamov A."/>
            <person name="Ahrendt S.R."/>
            <person name="Lipzen A."/>
            <person name="Sullivan W."/>
            <person name="Andreopoulos W.B."/>
            <person name="Clum A."/>
            <person name="Lindquist E."/>
            <person name="Daum C."/>
            <person name="Ramamoorthy G.K."/>
            <person name="Gryganskyi A."/>
            <person name="Culley D."/>
            <person name="Magnuson J.K."/>
            <person name="James T.Y."/>
            <person name="O'Malley M.A."/>
            <person name="Stajich J.E."/>
            <person name="Spatafora J.W."/>
            <person name="Visel A."/>
            <person name="Grigoriev I.V."/>
        </authorList>
    </citation>
    <scope>NUCLEOTIDE SEQUENCE [LARGE SCALE GENOMIC DNA]</scope>
    <source>
        <strain evidence="7 8">12-1054</strain>
    </source>
</reference>
<feature type="compositionally biased region" description="Polar residues" evidence="5">
    <location>
        <begin position="381"/>
        <end position="395"/>
    </location>
</feature>
<comment type="subcellular location">
    <subcellularLocation>
        <location evidence="1">Membrane</location>
        <topology evidence="1">Multi-pass membrane protein</topology>
    </subcellularLocation>
</comment>
<feature type="transmembrane region" description="Helical" evidence="6">
    <location>
        <begin position="250"/>
        <end position="269"/>
    </location>
</feature>
<sequence>MKTDRPWLGPLLSICGNVVVSLSLNVQRLAHKKLDTAAGLGSQDSRDPDGASEKGSSYLRSGWWWAGMILMVIGETGNFLAYAFAPASIVAPLGTTALIANVFLAPLLLKERFRRIDLLGVAIAIGGAVTVVSSVPPDQPELKPKQIWKAVGQLPFQIYLVISVCLMLVLARLSRTRGEQNILIDLGLVALLGGFTALSTKGVSSLLSILLVNAFKYPIFYIMAAVLIATAVLQVTYLNRALARFDSTQVIPTQFVLFTISTILGSAILYQDFARMSTKTIATLIGGCLLTFLGVWLISSGRSVPSSRDAEASTPEPISEPEPTTKVQQLRRTISALTESTPLLATKRSSSYMPQHHGTPTGGPLLSYFIAKRDEERRKQSFSQAQRPRLRPSTS</sequence>
<keyword evidence="3 6" id="KW-1133">Transmembrane helix</keyword>
<keyword evidence="2 6" id="KW-0812">Transmembrane</keyword>
<dbReference type="EMBL" id="MCFI01000023">
    <property type="protein sequence ID" value="ORY76361.1"/>
    <property type="molecule type" value="Genomic_DNA"/>
</dbReference>
<dbReference type="Pfam" id="PF05653">
    <property type="entry name" value="Mg_trans_NIPA"/>
    <property type="match status" value="1"/>
</dbReference>
<accession>A0A1Y2EXM3</accession>
<dbReference type="InterPro" id="IPR037185">
    <property type="entry name" value="EmrE-like"/>
</dbReference>
<evidence type="ECO:0000313" key="8">
    <source>
        <dbReference type="Proteomes" id="UP000193685"/>
    </source>
</evidence>
<feature type="compositionally biased region" description="Low complexity" evidence="5">
    <location>
        <begin position="312"/>
        <end position="325"/>
    </location>
</feature>
<dbReference type="InterPro" id="IPR008521">
    <property type="entry name" value="Mg_trans_NIPA"/>
</dbReference>
<proteinExistence type="predicted"/>
<evidence type="ECO:0000256" key="6">
    <source>
        <dbReference type="SAM" id="Phobius"/>
    </source>
</evidence>
<comment type="caution">
    <text evidence="7">The sequence shown here is derived from an EMBL/GenBank/DDBJ whole genome shotgun (WGS) entry which is preliminary data.</text>
</comment>
<feature type="transmembrane region" description="Helical" evidence="6">
    <location>
        <begin position="156"/>
        <end position="174"/>
    </location>
</feature>